<feature type="transmembrane region" description="Helical" evidence="1">
    <location>
        <begin position="344"/>
        <end position="365"/>
    </location>
</feature>
<name>A0A9D9IRL2_9BACT</name>
<evidence type="ECO:0000313" key="2">
    <source>
        <dbReference type="EMBL" id="MBO8477075.1"/>
    </source>
</evidence>
<keyword evidence="1" id="KW-0472">Membrane</keyword>
<feature type="transmembrane region" description="Helical" evidence="1">
    <location>
        <begin position="120"/>
        <end position="138"/>
    </location>
</feature>
<dbReference type="EMBL" id="JADIMC010000101">
    <property type="protein sequence ID" value="MBO8477075.1"/>
    <property type="molecule type" value="Genomic_DNA"/>
</dbReference>
<organism evidence="2 3">
    <name type="scientific">Candidatus Limisoma faecipullorum</name>
    <dbReference type="NCBI Taxonomy" id="2840854"/>
    <lineage>
        <taxon>Bacteria</taxon>
        <taxon>Pseudomonadati</taxon>
        <taxon>Bacteroidota</taxon>
        <taxon>Bacteroidia</taxon>
        <taxon>Bacteroidales</taxon>
        <taxon>Candidatus Limisoma</taxon>
    </lineage>
</organism>
<gene>
    <name evidence="2" type="ORF">IAB88_08805</name>
</gene>
<dbReference type="Proteomes" id="UP000823598">
    <property type="component" value="Unassembled WGS sequence"/>
</dbReference>
<evidence type="ECO:0000256" key="1">
    <source>
        <dbReference type="SAM" id="Phobius"/>
    </source>
</evidence>
<reference evidence="2" key="2">
    <citation type="journal article" date="2021" name="PeerJ">
        <title>Extensive microbial diversity within the chicken gut microbiome revealed by metagenomics and culture.</title>
        <authorList>
            <person name="Gilroy R."/>
            <person name="Ravi A."/>
            <person name="Getino M."/>
            <person name="Pursley I."/>
            <person name="Horton D.L."/>
            <person name="Alikhan N.F."/>
            <person name="Baker D."/>
            <person name="Gharbi K."/>
            <person name="Hall N."/>
            <person name="Watson M."/>
            <person name="Adriaenssens E.M."/>
            <person name="Foster-Nyarko E."/>
            <person name="Jarju S."/>
            <person name="Secka A."/>
            <person name="Antonio M."/>
            <person name="Oren A."/>
            <person name="Chaudhuri R.R."/>
            <person name="La Ragione R."/>
            <person name="Hildebrand F."/>
            <person name="Pallen M.J."/>
        </authorList>
    </citation>
    <scope>NUCLEOTIDE SEQUENCE</scope>
    <source>
        <strain evidence="2">6919</strain>
    </source>
</reference>
<keyword evidence="2" id="KW-0645">Protease</keyword>
<keyword evidence="2" id="KW-0378">Hydrolase</keyword>
<evidence type="ECO:0000313" key="3">
    <source>
        <dbReference type="Proteomes" id="UP000823598"/>
    </source>
</evidence>
<accession>A0A9D9IRL2</accession>
<dbReference type="InterPro" id="IPR026898">
    <property type="entry name" value="PrsW"/>
</dbReference>
<feature type="transmembrane region" description="Helical" evidence="1">
    <location>
        <begin position="177"/>
        <end position="199"/>
    </location>
</feature>
<feature type="transmembrane region" description="Helical" evidence="1">
    <location>
        <begin position="277"/>
        <end position="302"/>
    </location>
</feature>
<keyword evidence="2" id="KW-0482">Metalloprotease</keyword>
<sequence>MDDNDVFCGNCGKKSVIQNNTGNGSVPPPFQMPEQKWQQPFQAQKHQSGKNNSSIIDSINEYIGNDKPVNLNWKMLFTDVFKHHTTADAEEIFVCGTARTTPPLSAITSTWPRPWLYSRVFLVFAISCIILTVSYEWWLNINLIPGLIAVGSFAVPLTTMTLFLEVNAYRDISVFKLIVVFLVGGCASLLATLLFYTIFPSSIDFAGAVIIGIVEELGKLVIVYIALLKLPRCSHILGGLLVGSAVGAGFAAFESAGYAFNFLLMSYGDVGYMMDLILLRGFLAPGGHVTWAAITGAALMIAKGNAPLSFDAVVSPRFLKLFAIPIILHAVWDMPIGFGQEIYLTQILLTIAVWIVVMILINMGLDQVKQNKIIA</sequence>
<reference evidence="2" key="1">
    <citation type="submission" date="2020-10" db="EMBL/GenBank/DDBJ databases">
        <authorList>
            <person name="Gilroy R."/>
        </authorList>
    </citation>
    <scope>NUCLEOTIDE SEQUENCE</scope>
    <source>
        <strain evidence="2">6919</strain>
    </source>
</reference>
<protein>
    <submittedName>
        <fullName evidence="2">PrsW family intramembrane metalloprotease</fullName>
    </submittedName>
</protein>
<dbReference type="GO" id="GO:0008237">
    <property type="term" value="F:metallopeptidase activity"/>
    <property type="evidence" value="ECO:0007669"/>
    <property type="project" value="UniProtKB-KW"/>
</dbReference>
<dbReference type="AlphaFoldDB" id="A0A9D9IRL2"/>
<feature type="transmembrane region" description="Helical" evidence="1">
    <location>
        <begin position="144"/>
        <end position="165"/>
    </location>
</feature>
<feature type="transmembrane region" description="Helical" evidence="1">
    <location>
        <begin position="205"/>
        <end position="228"/>
    </location>
</feature>
<feature type="transmembrane region" description="Helical" evidence="1">
    <location>
        <begin position="240"/>
        <end position="265"/>
    </location>
</feature>
<keyword evidence="1" id="KW-1133">Transmembrane helix</keyword>
<dbReference type="PANTHER" id="PTHR36844">
    <property type="entry name" value="PROTEASE PRSW"/>
    <property type="match status" value="1"/>
</dbReference>
<keyword evidence="1" id="KW-0812">Transmembrane</keyword>
<feature type="transmembrane region" description="Helical" evidence="1">
    <location>
        <begin position="314"/>
        <end position="332"/>
    </location>
</feature>
<proteinExistence type="predicted"/>
<comment type="caution">
    <text evidence="2">The sequence shown here is derived from an EMBL/GenBank/DDBJ whole genome shotgun (WGS) entry which is preliminary data.</text>
</comment>
<dbReference type="Pfam" id="PF13367">
    <property type="entry name" value="PrsW-protease"/>
    <property type="match status" value="1"/>
</dbReference>
<dbReference type="PANTHER" id="PTHR36844:SF1">
    <property type="entry name" value="PROTEASE PRSW"/>
    <property type="match status" value="1"/>
</dbReference>